<reference evidence="7 8" key="1">
    <citation type="submission" date="2020-10" db="EMBL/GenBank/DDBJ databases">
        <title>The Coptis chinensis genome and diversification of protoberbering-type alkaloids.</title>
        <authorList>
            <person name="Wang B."/>
            <person name="Shu S."/>
            <person name="Song C."/>
            <person name="Liu Y."/>
        </authorList>
    </citation>
    <scope>NUCLEOTIDE SEQUENCE [LARGE SCALE GENOMIC DNA]</scope>
    <source>
        <strain evidence="7">HL-2020</strain>
        <tissue evidence="7">Leaf</tissue>
    </source>
</reference>
<dbReference type="PANTHER" id="PTHR11206">
    <property type="entry name" value="MULTIDRUG RESISTANCE PROTEIN"/>
    <property type="match status" value="1"/>
</dbReference>
<feature type="transmembrane region" description="Helical" evidence="6">
    <location>
        <begin position="403"/>
        <end position="423"/>
    </location>
</feature>
<evidence type="ECO:0000256" key="1">
    <source>
        <dbReference type="ARBA" id="ARBA00004141"/>
    </source>
</evidence>
<dbReference type="EMBL" id="JADFTS010000004">
    <property type="protein sequence ID" value="KAF9609081.1"/>
    <property type="molecule type" value="Genomic_DNA"/>
</dbReference>
<evidence type="ECO:0000256" key="3">
    <source>
        <dbReference type="ARBA" id="ARBA00022692"/>
    </source>
</evidence>
<accession>A0A835I226</accession>
<comment type="subcellular location">
    <subcellularLocation>
        <location evidence="1">Membrane</location>
        <topology evidence="1">Multi-pass membrane protein</topology>
    </subcellularLocation>
</comment>
<feature type="transmembrane region" description="Helical" evidence="6">
    <location>
        <begin position="150"/>
        <end position="167"/>
    </location>
</feature>
<evidence type="ECO:0008006" key="9">
    <source>
        <dbReference type="Google" id="ProtNLM"/>
    </source>
</evidence>
<keyword evidence="5 6" id="KW-0472">Membrane</keyword>
<feature type="transmembrane region" description="Helical" evidence="6">
    <location>
        <begin position="113"/>
        <end position="130"/>
    </location>
</feature>
<dbReference type="OrthoDB" id="2126698at2759"/>
<evidence type="ECO:0000256" key="5">
    <source>
        <dbReference type="ARBA" id="ARBA00023136"/>
    </source>
</evidence>
<dbReference type="InterPro" id="IPR002528">
    <property type="entry name" value="MATE_fam"/>
</dbReference>
<protein>
    <recommendedName>
        <fullName evidence="9">Multidrug and toxic compound extrusion protein</fullName>
    </recommendedName>
</protein>
<feature type="transmembrane region" description="Helical" evidence="6">
    <location>
        <begin position="39"/>
        <end position="61"/>
    </location>
</feature>
<evidence type="ECO:0000313" key="7">
    <source>
        <dbReference type="EMBL" id="KAF9609081.1"/>
    </source>
</evidence>
<feature type="transmembrane region" description="Helical" evidence="6">
    <location>
        <begin position="67"/>
        <end position="92"/>
    </location>
</feature>
<feature type="transmembrane region" description="Helical" evidence="6">
    <location>
        <begin position="371"/>
        <end position="396"/>
    </location>
</feature>
<organism evidence="7 8">
    <name type="scientific">Coptis chinensis</name>
    <dbReference type="NCBI Taxonomy" id="261450"/>
    <lineage>
        <taxon>Eukaryota</taxon>
        <taxon>Viridiplantae</taxon>
        <taxon>Streptophyta</taxon>
        <taxon>Embryophyta</taxon>
        <taxon>Tracheophyta</taxon>
        <taxon>Spermatophyta</taxon>
        <taxon>Magnoliopsida</taxon>
        <taxon>Ranunculales</taxon>
        <taxon>Ranunculaceae</taxon>
        <taxon>Coptidoideae</taxon>
        <taxon>Coptis</taxon>
    </lineage>
</organism>
<dbReference type="Proteomes" id="UP000631114">
    <property type="component" value="Unassembled WGS sequence"/>
</dbReference>
<dbReference type="CDD" id="cd13132">
    <property type="entry name" value="MATE_eukaryotic"/>
    <property type="match status" value="1"/>
</dbReference>
<dbReference type="GO" id="GO:1990961">
    <property type="term" value="P:xenobiotic detoxification by transmembrane export across the plasma membrane"/>
    <property type="evidence" value="ECO:0007669"/>
    <property type="project" value="InterPro"/>
</dbReference>
<gene>
    <name evidence="7" type="ORF">IFM89_012646</name>
</gene>
<dbReference type="InterPro" id="IPR045069">
    <property type="entry name" value="MATE_euk"/>
</dbReference>
<dbReference type="GO" id="GO:0016020">
    <property type="term" value="C:membrane"/>
    <property type="evidence" value="ECO:0007669"/>
    <property type="project" value="UniProtKB-SubCell"/>
</dbReference>
<evidence type="ECO:0000313" key="8">
    <source>
        <dbReference type="Proteomes" id="UP000631114"/>
    </source>
</evidence>
<keyword evidence="3 6" id="KW-0812">Transmembrane</keyword>
<dbReference type="GO" id="GO:0015297">
    <property type="term" value="F:antiporter activity"/>
    <property type="evidence" value="ECO:0007669"/>
    <property type="project" value="InterPro"/>
</dbReference>
<evidence type="ECO:0000256" key="2">
    <source>
        <dbReference type="ARBA" id="ARBA00010199"/>
    </source>
</evidence>
<keyword evidence="8" id="KW-1185">Reference proteome</keyword>
<dbReference type="AlphaFoldDB" id="A0A835I226"/>
<proteinExistence type="inferred from homology"/>
<comment type="caution">
    <text evidence="7">The sequence shown here is derived from an EMBL/GenBank/DDBJ whole genome shotgun (WGS) entry which is preliminary data.</text>
</comment>
<feature type="transmembrane region" description="Helical" evidence="6">
    <location>
        <begin position="343"/>
        <end position="365"/>
    </location>
</feature>
<comment type="similarity">
    <text evidence="2">Belongs to the multi antimicrobial extrusion (MATE) (TC 2.A.66.1) family.</text>
</comment>
<evidence type="ECO:0000256" key="6">
    <source>
        <dbReference type="SAM" id="Phobius"/>
    </source>
</evidence>
<evidence type="ECO:0000256" key="4">
    <source>
        <dbReference type="ARBA" id="ARBA00022989"/>
    </source>
</evidence>
<dbReference type="Pfam" id="PF01554">
    <property type="entry name" value="MatE"/>
    <property type="match status" value="2"/>
</dbReference>
<feature type="transmembrane region" description="Helical" evidence="6">
    <location>
        <begin position="251"/>
        <end position="269"/>
    </location>
</feature>
<feature type="transmembrane region" description="Helical" evidence="6">
    <location>
        <begin position="179"/>
        <end position="199"/>
    </location>
</feature>
<feature type="transmembrane region" description="Helical" evidence="6">
    <location>
        <begin position="299"/>
        <end position="322"/>
    </location>
</feature>
<feature type="transmembrane region" description="Helical" evidence="6">
    <location>
        <begin position="205"/>
        <end position="230"/>
    </location>
</feature>
<keyword evidence="4 6" id="KW-1133">Transmembrane helix</keyword>
<name>A0A835I226_9MAGN</name>
<dbReference type="GO" id="GO:0042910">
    <property type="term" value="F:xenobiotic transmembrane transporter activity"/>
    <property type="evidence" value="ECO:0007669"/>
    <property type="project" value="InterPro"/>
</dbReference>
<sequence>MREQNELLLIQEEEEEEDSLSARVWNESKKMWKVAGPAIFSRVALFSMTLISQSFAGHLSALDLASFSIATTVIITISFGFLLGMASALETLCGQAYGAKQYHMMGVYLQRSWVVLFLCSVLLLPMYLFASPILKFTGQSNQVAEKSGVVALWLIPVHFAFAFQFPLQRFLQSQIKTLVIAWVSGVVLVVHVILSWFFVYKLKVGLIGISLILDFSWFILVLGLFGYTVCGGCSDSWTGFSIQAFSGLWDFFKLSVASGVMLCISIYAWESMITLGFFAATGVRVANELGAGNGKAAKFATVVSVVTSLVVGLFFWCVIIAFRNQIALIFTSSPPVLSAVNQLSILLAFTVLLNSIQPVLSGVAVGSGWQALAAIINIGSYYIIGVPLGVLTGWVFHFGIQGMWSGMISGVVVQTLILTVITLKFDWKKKG</sequence>